<accession>A0ABD1N2N9</accession>
<dbReference type="PRINTS" id="PR00364">
    <property type="entry name" value="DISEASERSIST"/>
</dbReference>
<dbReference type="Gene3D" id="3.80.10.10">
    <property type="entry name" value="Ribonuclease Inhibitor"/>
    <property type="match status" value="1"/>
</dbReference>
<gene>
    <name evidence="2" type="ORF">Fmac_009405</name>
</gene>
<dbReference type="InterPro" id="IPR044974">
    <property type="entry name" value="Disease_R_plants"/>
</dbReference>
<dbReference type="AlphaFoldDB" id="A0ABD1N2N9"/>
<feature type="region of interest" description="Disordered" evidence="1">
    <location>
        <begin position="1"/>
        <end position="41"/>
    </location>
</feature>
<dbReference type="EMBL" id="JBGMDY010000003">
    <property type="protein sequence ID" value="KAL2341465.1"/>
    <property type="molecule type" value="Genomic_DNA"/>
</dbReference>
<dbReference type="Gene3D" id="1.10.8.430">
    <property type="entry name" value="Helical domain of apoptotic protease-activating factors"/>
    <property type="match status" value="1"/>
</dbReference>
<keyword evidence="3" id="KW-1185">Reference proteome</keyword>
<name>A0ABD1N2N9_9FABA</name>
<evidence type="ECO:0000313" key="3">
    <source>
        <dbReference type="Proteomes" id="UP001603857"/>
    </source>
</evidence>
<feature type="compositionally biased region" description="Polar residues" evidence="1">
    <location>
        <begin position="1"/>
        <end position="11"/>
    </location>
</feature>
<dbReference type="PANTHER" id="PTHR11017">
    <property type="entry name" value="LEUCINE-RICH REPEAT-CONTAINING PROTEIN"/>
    <property type="match status" value="1"/>
</dbReference>
<dbReference type="Proteomes" id="UP001603857">
    <property type="component" value="Unassembled WGS sequence"/>
</dbReference>
<dbReference type="InterPro" id="IPR027417">
    <property type="entry name" value="P-loop_NTPase"/>
</dbReference>
<dbReference type="SUPFAM" id="SSF52058">
    <property type="entry name" value="L domain-like"/>
    <property type="match status" value="1"/>
</dbReference>
<dbReference type="InterPro" id="IPR032675">
    <property type="entry name" value="LRR_dom_sf"/>
</dbReference>
<organism evidence="2 3">
    <name type="scientific">Flemingia macrophylla</name>
    <dbReference type="NCBI Taxonomy" id="520843"/>
    <lineage>
        <taxon>Eukaryota</taxon>
        <taxon>Viridiplantae</taxon>
        <taxon>Streptophyta</taxon>
        <taxon>Embryophyta</taxon>
        <taxon>Tracheophyta</taxon>
        <taxon>Spermatophyta</taxon>
        <taxon>Magnoliopsida</taxon>
        <taxon>eudicotyledons</taxon>
        <taxon>Gunneridae</taxon>
        <taxon>Pentapetalae</taxon>
        <taxon>rosids</taxon>
        <taxon>fabids</taxon>
        <taxon>Fabales</taxon>
        <taxon>Fabaceae</taxon>
        <taxon>Papilionoideae</taxon>
        <taxon>50 kb inversion clade</taxon>
        <taxon>NPAAA clade</taxon>
        <taxon>indigoferoid/millettioid clade</taxon>
        <taxon>Phaseoleae</taxon>
        <taxon>Flemingia</taxon>
    </lineage>
</organism>
<proteinExistence type="predicted"/>
<evidence type="ECO:0000256" key="1">
    <source>
        <dbReference type="SAM" id="MobiDB-lite"/>
    </source>
</evidence>
<comment type="caution">
    <text evidence="2">The sequence shown here is derived from an EMBL/GenBank/DDBJ whole genome shotgun (WGS) entry which is preliminary data.</text>
</comment>
<dbReference type="InterPro" id="IPR042197">
    <property type="entry name" value="Apaf_helical"/>
</dbReference>
<dbReference type="PANTHER" id="PTHR11017:SF243">
    <property type="entry name" value="ADP-RIBOSYL CYCLASE_CYCLIC ADP-RIBOSE HYDROLASE"/>
    <property type="match status" value="1"/>
</dbReference>
<sequence length="543" mass="61283">MSLTSQASNFTHRIENRTSHITNSIESGLPMGLGDNPSTRHALSTSRTLSRFFSSISKNVIDLNTVAFPSARSSSPLSRVLRLQREKQPKDGYEDISQKVISYCKGVPLALTVVGASLRSKSKEVWECQMNKLQSIPNMEIQKNLSNLKEIDLECSIHLTDIPDLSKATKLECVNLGFCRSLHKLILCNSKLKYLELRECKKLGSLNIHSKCLSKLYLLDLLSLSEISVTSNVLTTLTLFTLRKLESLNVNSRSLKELRLSDWPYDLSYCPFLKKISVVSDEIAILTLCATSITSLPSSISSLPKLTNLNLSNCRNLVALPELPQSLRLFWLDNCKNMVSLPQLPSSLDLLSALNCILLETEMCQRLVLQHLLRSNSYDRDSKYFVFPGDHVMEECEFHTKEHSMSIPASCLNISHLCGFIYCIILSKELHYFFGMSVSIYQDDAKLWHTRGPSVGGETLISDHVMFGYHDLSKFDRMSEVLHHSRDVQIIFQLLEEQKGQKGFVVFPVYATTSGFKLQISESQSIQPKQPLHQRGEGLNQKL</sequence>
<protein>
    <recommendedName>
        <fullName evidence="4">NB-ARC domain-containing protein</fullName>
    </recommendedName>
</protein>
<evidence type="ECO:0000313" key="2">
    <source>
        <dbReference type="EMBL" id="KAL2341465.1"/>
    </source>
</evidence>
<dbReference type="SUPFAM" id="SSF52540">
    <property type="entry name" value="P-loop containing nucleoside triphosphate hydrolases"/>
    <property type="match status" value="1"/>
</dbReference>
<evidence type="ECO:0008006" key="4">
    <source>
        <dbReference type="Google" id="ProtNLM"/>
    </source>
</evidence>
<reference evidence="2 3" key="1">
    <citation type="submission" date="2024-08" db="EMBL/GenBank/DDBJ databases">
        <title>Insights into the chromosomal genome structure of Flemingia macrophylla.</title>
        <authorList>
            <person name="Ding Y."/>
            <person name="Zhao Y."/>
            <person name="Bi W."/>
            <person name="Wu M."/>
            <person name="Zhao G."/>
            <person name="Gong Y."/>
            <person name="Li W."/>
            <person name="Zhang P."/>
        </authorList>
    </citation>
    <scope>NUCLEOTIDE SEQUENCE [LARGE SCALE GENOMIC DNA]</scope>
    <source>
        <strain evidence="2">DYQJB</strain>
        <tissue evidence="2">Leaf</tissue>
    </source>
</reference>